<comment type="caution">
    <text evidence="2">The sequence shown here is derived from an EMBL/GenBank/DDBJ whole genome shotgun (WGS) entry which is preliminary data.</text>
</comment>
<sequence>MADAQELRTKFLHNSARMILLSSPSTSRYLAHQSVELDYAQSTKSSSSAETVCAACGNLLLPGWTASTRIVTRTTATTSKTTSRSNNRKKILSRRCATCQRISKQVADISVDARRRRRTPAASVSEHRHMDVVPAESPAESAPEKTTKTSSKKRAKARKDREGLQALLNKSAQNKTGPSLNLMDLMRQP</sequence>
<dbReference type="Gene3D" id="6.20.50.20">
    <property type="match status" value="1"/>
</dbReference>
<gene>
    <name evidence="2" type="ORF">HRR80_002660</name>
</gene>
<dbReference type="Proteomes" id="UP001161757">
    <property type="component" value="Unassembled WGS sequence"/>
</dbReference>
<dbReference type="AlphaFoldDB" id="A0AAN6F209"/>
<proteinExistence type="predicted"/>
<protein>
    <submittedName>
        <fullName evidence="2">Uncharacterized protein</fullName>
    </submittedName>
</protein>
<dbReference type="GO" id="GO:0006396">
    <property type="term" value="P:RNA processing"/>
    <property type="evidence" value="ECO:0007669"/>
    <property type="project" value="InterPro"/>
</dbReference>
<evidence type="ECO:0000256" key="1">
    <source>
        <dbReference type="SAM" id="MobiDB-lite"/>
    </source>
</evidence>
<name>A0AAN6F209_EXODE</name>
<dbReference type="Pfam" id="PF04032">
    <property type="entry name" value="Rpr2"/>
    <property type="match status" value="1"/>
</dbReference>
<accession>A0AAN6F209</accession>
<dbReference type="EMBL" id="JAJGCB010000003">
    <property type="protein sequence ID" value="KAJ8994165.1"/>
    <property type="molecule type" value="Genomic_DNA"/>
</dbReference>
<organism evidence="2 3">
    <name type="scientific">Exophiala dermatitidis</name>
    <name type="common">Black yeast-like fungus</name>
    <name type="synonym">Wangiella dermatitidis</name>
    <dbReference type="NCBI Taxonomy" id="5970"/>
    <lineage>
        <taxon>Eukaryota</taxon>
        <taxon>Fungi</taxon>
        <taxon>Dikarya</taxon>
        <taxon>Ascomycota</taxon>
        <taxon>Pezizomycotina</taxon>
        <taxon>Eurotiomycetes</taxon>
        <taxon>Chaetothyriomycetidae</taxon>
        <taxon>Chaetothyriales</taxon>
        <taxon>Herpotrichiellaceae</taxon>
        <taxon>Exophiala</taxon>
    </lineage>
</organism>
<feature type="compositionally biased region" description="Polar residues" evidence="1">
    <location>
        <begin position="168"/>
        <end position="179"/>
    </location>
</feature>
<dbReference type="InterPro" id="IPR007175">
    <property type="entry name" value="Rpr2/Snm1/Rpp21"/>
</dbReference>
<evidence type="ECO:0000313" key="2">
    <source>
        <dbReference type="EMBL" id="KAJ8994165.1"/>
    </source>
</evidence>
<reference evidence="2" key="1">
    <citation type="submission" date="2023-01" db="EMBL/GenBank/DDBJ databases">
        <title>Exophiala dermititidis isolated from Cystic Fibrosis Patient.</title>
        <authorList>
            <person name="Kurbessoian T."/>
            <person name="Crocker A."/>
            <person name="Murante D."/>
            <person name="Hogan D.A."/>
            <person name="Stajich J.E."/>
        </authorList>
    </citation>
    <scope>NUCLEOTIDE SEQUENCE</scope>
    <source>
        <strain evidence="2">Ex8</strain>
    </source>
</reference>
<evidence type="ECO:0000313" key="3">
    <source>
        <dbReference type="Proteomes" id="UP001161757"/>
    </source>
</evidence>
<feature type="region of interest" description="Disordered" evidence="1">
    <location>
        <begin position="113"/>
        <end position="189"/>
    </location>
</feature>